<gene>
    <name evidence="3" type="ORF">AKJ31_04840</name>
</gene>
<dbReference type="AlphaFoldDB" id="A0A0M0I719"/>
<sequence length="80" mass="9342">MGKLSKEQLIELANRFLNAESEEESSYLYNEFNKQFSHPDAANLFFYPENYNARKMGLSDYAPTVEEVIEIALRHKPIQL</sequence>
<accession>A0A0M0I719</accession>
<dbReference type="GO" id="GO:0015643">
    <property type="term" value="F:toxic substance binding"/>
    <property type="evidence" value="ECO:0007669"/>
    <property type="project" value="InterPro"/>
</dbReference>
<name>A0A0M0I719_9VIBR</name>
<dbReference type="SUPFAM" id="SSF47345">
    <property type="entry name" value="Colicin E immunity proteins"/>
    <property type="match status" value="1"/>
</dbReference>
<dbReference type="InterPro" id="IPR035900">
    <property type="entry name" value="Colicin_E_sf"/>
</dbReference>
<evidence type="ECO:0000256" key="1">
    <source>
        <dbReference type="ARBA" id="ARBA00009346"/>
    </source>
</evidence>
<keyword evidence="4" id="KW-1185">Reference proteome</keyword>
<organism evidence="3 4">
    <name type="scientific">Vibrio hepatarius</name>
    <dbReference type="NCBI Taxonomy" id="171383"/>
    <lineage>
        <taxon>Bacteria</taxon>
        <taxon>Pseudomonadati</taxon>
        <taxon>Pseudomonadota</taxon>
        <taxon>Gammaproteobacteria</taxon>
        <taxon>Vibrionales</taxon>
        <taxon>Vibrionaceae</taxon>
        <taxon>Vibrio</taxon>
        <taxon>Vibrio oreintalis group</taxon>
    </lineage>
</organism>
<comment type="similarity">
    <text evidence="1">Belongs to the colicins ColE2/ColE8/ColE9 and pyocins S1/S2 family.</text>
</comment>
<evidence type="ECO:0000313" key="3">
    <source>
        <dbReference type="EMBL" id="KOO09743.1"/>
    </source>
</evidence>
<comment type="caution">
    <text evidence="3">The sequence shown here is derived from an EMBL/GenBank/DDBJ whole genome shotgun (WGS) entry which is preliminary data.</text>
</comment>
<dbReference type="Pfam" id="PF01320">
    <property type="entry name" value="Colicin_Pyocin"/>
    <property type="match status" value="1"/>
</dbReference>
<dbReference type="OrthoDB" id="6555806at2"/>
<dbReference type="Proteomes" id="UP000037530">
    <property type="component" value="Unassembled WGS sequence"/>
</dbReference>
<reference evidence="4" key="1">
    <citation type="submission" date="2015-08" db="EMBL/GenBank/DDBJ databases">
        <title>Vibrio galatheae sp. nov., a novel member of the Vibrionaceae family isolated from the Solomon Islands.</title>
        <authorList>
            <person name="Giubergia S."/>
            <person name="Machado H."/>
            <person name="Mateiu R.V."/>
            <person name="Gram L."/>
        </authorList>
    </citation>
    <scope>NUCLEOTIDE SEQUENCE [LARGE SCALE GENOMIC DNA]</scope>
    <source>
        <strain evidence="4">DSM 19134</strain>
    </source>
</reference>
<proteinExistence type="inferred from homology"/>
<evidence type="ECO:0000256" key="2">
    <source>
        <dbReference type="ARBA" id="ARBA00023025"/>
    </source>
</evidence>
<dbReference type="GO" id="GO:0030153">
    <property type="term" value="P:bacteriocin immunity"/>
    <property type="evidence" value="ECO:0007669"/>
    <property type="project" value="UniProtKB-KW"/>
</dbReference>
<keyword evidence="2" id="KW-0079">Bacteriocin immunity</keyword>
<dbReference type="EMBL" id="LHPI01000001">
    <property type="protein sequence ID" value="KOO09743.1"/>
    <property type="molecule type" value="Genomic_DNA"/>
</dbReference>
<evidence type="ECO:0000313" key="4">
    <source>
        <dbReference type="Proteomes" id="UP000037530"/>
    </source>
</evidence>
<protein>
    <submittedName>
        <fullName evidence="3">Colicin immunity protein</fullName>
    </submittedName>
</protein>
<dbReference type="PATRIC" id="fig|171383.3.peg.1002"/>
<dbReference type="Gene3D" id="1.10.1200.20">
    <property type="entry name" value="Colicin E immunity protein"/>
    <property type="match status" value="1"/>
</dbReference>
<dbReference type="InterPro" id="IPR000290">
    <property type="entry name" value="Colicin_pyocin"/>
</dbReference>